<feature type="transmembrane region" description="Helical" evidence="6">
    <location>
        <begin position="103"/>
        <end position="121"/>
    </location>
</feature>
<evidence type="ECO:0000256" key="4">
    <source>
        <dbReference type="ARBA" id="ARBA00022989"/>
    </source>
</evidence>
<gene>
    <name evidence="8" type="ORF">ACFQ03_18045</name>
</gene>
<dbReference type="PANTHER" id="PTHR43496">
    <property type="entry name" value="PROTEIN LPLB"/>
    <property type="match status" value="1"/>
</dbReference>
<feature type="transmembrane region" description="Helical" evidence="6">
    <location>
        <begin position="41"/>
        <end position="62"/>
    </location>
</feature>
<dbReference type="CDD" id="cd06261">
    <property type="entry name" value="TM_PBP2"/>
    <property type="match status" value="1"/>
</dbReference>
<evidence type="ECO:0000256" key="2">
    <source>
        <dbReference type="ARBA" id="ARBA00022448"/>
    </source>
</evidence>
<evidence type="ECO:0000256" key="3">
    <source>
        <dbReference type="ARBA" id="ARBA00022692"/>
    </source>
</evidence>
<dbReference type="SUPFAM" id="SSF161098">
    <property type="entry name" value="MetI-like"/>
    <property type="match status" value="1"/>
</dbReference>
<feature type="transmembrane region" description="Helical" evidence="6">
    <location>
        <begin position="6"/>
        <end position="29"/>
    </location>
</feature>
<dbReference type="PANTHER" id="PTHR43496:SF1">
    <property type="entry name" value="POLYGALACTURONAN_RHAMNOGALACTURONAN TRANSPORT SYSTEM PERMEASE PROTEIN YTEP"/>
    <property type="match status" value="1"/>
</dbReference>
<keyword evidence="2 6" id="KW-0813">Transport</keyword>
<evidence type="ECO:0000313" key="8">
    <source>
        <dbReference type="EMBL" id="MFD0871045.1"/>
    </source>
</evidence>
<evidence type="ECO:0000259" key="7">
    <source>
        <dbReference type="PROSITE" id="PS50928"/>
    </source>
</evidence>
<reference evidence="9" key="1">
    <citation type="journal article" date="2019" name="Int. J. Syst. Evol. Microbiol.">
        <title>The Global Catalogue of Microorganisms (GCM) 10K type strain sequencing project: providing services to taxonomists for standard genome sequencing and annotation.</title>
        <authorList>
            <consortium name="The Broad Institute Genomics Platform"/>
            <consortium name="The Broad Institute Genome Sequencing Center for Infectious Disease"/>
            <person name="Wu L."/>
            <person name="Ma J."/>
        </authorList>
    </citation>
    <scope>NUCLEOTIDE SEQUENCE [LARGE SCALE GENOMIC DNA]</scope>
    <source>
        <strain evidence="9">CCUG 57263</strain>
    </source>
</reference>
<keyword evidence="5 6" id="KW-0472">Membrane</keyword>
<dbReference type="Pfam" id="PF00528">
    <property type="entry name" value="BPD_transp_1"/>
    <property type="match status" value="1"/>
</dbReference>
<comment type="caution">
    <text evidence="8">The sequence shown here is derived from an EMBL/GenBank/DDBJ whole genome shotgun (WGS) entry which is preliminary data.</text>
</comment>
<dbReference type="EMBL" id="JBHTIU010000072">
    <property type="protein sequence ID" value="MFD0871045.1"/>
    <property type="molecule type" value="Genomic_DNA"/>
</dbReference>
<keyword evidence="4 6" id="KW-1133">Transmembrane helix</keyword>
<sequence length="229" mass="25427">MANTMILSALDIVFFFPMPIILAVLLNEVRIKWFKVMTQTIFYAPHFLSWVVIVAITVVLFATRDGGINILLRDLGFNTIEPLTTPGGFRITWILHNIWQGTGWGAIIFLAAIAGVDPNLYEAASIDGAGRLRQIWHITLPAIRGVIIILFILRLGSFMDIGFEHVLLLQNPLNMQTSDIFDTFIYRTGILMGNFSFTTAVGMFKGIIGLILVVGANKAVKKLGEEGIF</sequence>
<comment type="subcellular location">
    <subcellularLocation>
        <location evidence="6">Cell membrane</location>
        <topology evidence="6">Multi-pass membrane protein</topology>
    </subcellularLocation>
    <subcellularLocation>
        <location evidence="1">Membrane</location>
        <topology evidence="1">Multi-pass membrane protein</topology>
    </subcellularLocation>
</comment>
<keyword evidence="3 6" id="KW-0812">Transmembrane</keyword>
<dbReference type="InterPro" id="IPR000515">
    <property type="entry name" value="MetI-like"/>
</dbReference>
<proteinExistence type="inferred from homology"/>
<dbReference type="Proteomes" id="UP001597120">
    <property type="component" value="Unassembled WGS sequence"/>
</dbReference>
<keyword evidence="9" id="KW-1185">Reference proteome</keyword>
<evidence type="ECO:0000256" key="1">
    <source>
        <dbReference type="ARBA" id="ARBA00004141"/>
    </source>
</evidence>
<evidence type="ECO:0000256" key="6">
    <source>
        <dbReference type="RuleBase" id="RU363032"/>
    </source>
</evidence>
<protein>
    <submittedName>
        <fullName evidence="8">ABC transporter permease</fullName>
    </submittedName>
</protein>
<organism evidence="8 9">
    <name type="scientific">Paenibacillus residui</name>
    <dbReference type="NCBI Taxonomy" id="629724"/>
    <lineage>
        <taxon>Bacteria</taxon>
        <taxon>Bacillati</taxon>
        <taxon>Bacillota</taxon>
        <taxon>Bacilli</taxon>
        <taxon>Bacillales</taxon>
        <taxon>Paenibacillaceae</taxon>
        <taxon>Paenibacillus</taxon>
    </lineage>
</organism>
<name>A0ABW3DCX0_9BACL</name>
<comment type="similarity">
    <text evidence="6">Belongs to the binding-protein-dependent transport system permease family.</text>
</comment>
<dbReference type="Gene3D" id="1.10.3720.10">
    <property type="entry name" value="MetI-like"/>
    <property type="match status" value="1"/>
</dbReference>
<feature type="transmembrane region" description="Helical" evidence="6">
    <location>
        <begin position="183"/>
        <end position="214"/>
    </location>
</feature>
<accession>A0ABW3DCX0</accession>
<feature type="domain" description="ABC transmembrane type-1" evidence="7">
    <location>
        <begin position="1"/>
        <end position="216"/>
    </location>
</feature>
<feature type="transmembrane region" description="Helical" evidence="6">
    <location>
        <begin position="142"/>
        <end position="163"/>
    </location>
</feature>
<dbReference type="InterPro" id="IPR035906">
    <property type="entry name" value="MetI-like_sf"/>
</dbReference>
<evidence type="ECO:0000256" key="5">
    <source>
        <dbReference type="ARBA" id="ARBA00023136"/>
    </source>
</evidence>
<evidence type="ECO:0000313" key="9">
    <source>
        <dbReference type="Proteomes" id="UP001597120"/>
    </source>
</evidence>
<dbReference type="RefSeq" id="WP_379289926.1">
    <property type="nucleotide sequence ID" value="NZ_JBHTIU010000072.1"/>
</dbReference>
<dbReference type="PROSITE" id="PS50928">
    <property type="entry name" value="ABC_TM1"/>
    <property type="match status" value="1"/>
</dbReference>